<dbReference type="KEGG" id="nsh:GXM_07666"/>
<keyword evidence="2" id="KW-1185">Reference proteome</keyword>
<dbReference type="Proteomes" id="UP000326678">
    <property type="component" value="Chromosome Gxm2"/>
</dbReference>
<proteinExistence type="predicted"/>
<sequence>MRNCLHKFNIGDRLQAFVYSKLKFLQYKLIEQPYHHGVEG</sequence>
<gene>
    <name evidence="1" type="ORF">GXM_07666</name>
</gene>
<dbReference type="EMBL" id="CP045227">
    <property type="protein sequence ID" value="QFS50172.1"/>
    <property type="molecule type" value="Genomic_DNA"/>
</dbReference>
<name>A0A5P8WCA7_9NOSO</name>
<evidence type="ECO:0000313" key="1">
    <source>
        <dbReference type="EMBL" id="QFS50172.1"/>
    </source>
</evidence>
<reference evidence="1 2" key="1">
    <citation type="submission" date="2019-10" db="EMBL/GenBank/DDBJ databases">
        <title>Genomic and transcriptomic insights into the perfect genentic adaptation of a filamentous nitrogen-fixing cyanobacterium to rice fields.</title>
        <authorList>
            <person name="Chen Z."/>
        </authorList>
    </citation>
    <scope>NUCLEOTIDE SEQUENCE [LARGE SCALE GENOMIC DNA]</scope>
    <source>
        <strain evidence="1">CCNUC1</strain>
    </source>
</reference>
<evidence type="ECO:0000313" key="2">
    <source>
        <dbReference type="Proteomes" id="UP000326678"/>
    </source>
</evidence>
<organism evidence="1 2">
    <name type="scientific">Nostoc sphaeroides CCNUC1</name>
    <dbReference type="NCBI Taxonomy" id="2653204"/>
    <lineage>
        <taxon>Bacteria</taxon>
        <taxon>Bacillati</taxon>
        <taxon>Cyanobacteriota</taxon>
        <taxon>Cyanophyceae</taxon>
        <taxon>Nostocales</taxon>
        <taxon>Nostocaceae</taxon>
        <taxon>Nostoc</taxon>
    </lineage>
</organism>
<dbReference type="AlphaFoldDB" id="A0A5P8WCA7"/>
<accession>A0A5P8WCA7</accession>
<protein>
    <submittedName>
        <fullName evidence="1">Uncharacterized protein</fullName>
    </submittedName>
</protein>